<dbReference type="GO" id="GO:0016491">
    <property type="term" value="F:oxidoreductase activity"/>
    <property type="evidence" value="ECO:0007669"/>
    <property type="project" value="UniProtKB-KW"/>
</dbReference>
<dbReference type="SUPFAM" id="SSF51735">
    <property type="entry name" value="NAD(P)-binding Rossmann-fold domains"/>
    <property type="match status" value="1"/>
</dbReference>
<evidence type="ECO:0000256" key="3">
    <source>
        <dbReference type="ARBA" id="ARBA00023002"/>
    </source>
</evidence>
<dbReference type="Gene3D" id="3.40.50.720">
    <property type="entry name" value="NAD(P)-binding Rossmann-like Domain"/>
    <property type="match status" value="1"/>
</dbReference>
<keyword evidence="2" id="KW-0521">NADP</keyword>
<name>A0A8E2JRR3_9PEZI</name>
<dbReference type="InterPro" id="IPR002347">
    <property type="entry name" value="SDR_fam"/>
</dbReference>
<keyword evidence="3" id="KW-0560">Oxidoreductase</keyword>
<dbReference type="PANTHER" id="PTHR43477:SF1">
    <property type="entry name" value="DIHYDROANTICAPSIN 7-DEHYDROGENASE"/>
    <property type="match status" value="1"/>
</dbReference>
<proteinExistence type="inferred from homology"/>
<organism evidence="4 5">
    <name type="scientific">Glonium stellatum</name>
    <dbReference type="NCBI Taxonomy" id="574774"/>
    <lineage>
        <taxon>Eukaryota</taxon>
        <taxon>Fungi</taxon>
        <taxon>Dikarya</taxon>
        <taxon>Ascomycota</taxon>
        <taxon>Pezizomycotina</taxon>
        <taxon>Dothideomycetes</taxon>
        <taxon>Pleosporomycetidae</taxon>
        <taxon>Gloniales</taxon>
        <taxon>Gloniaceae</taxon>
        <taxon>Glonium</taxon>
    </lineage>
</organism>
<keyword evidence="5" id="KW-1185">Reference proteome</keyword>
<sequence>MTDAKKYTSKFSSARILIIGGSSGIGFGVAEACLEYGATVTISSSSSQKVQNAISALQSSYPSTKSRVFGHACNLNDPSTLDSNIAALFSKVGTLDHVVFTAGDHLAIRPIAEADFQFIEKAGMVRFFAPLLVAKHAAKHLTPGPASSITLTTGVISERPEVGWTVVNSFATGVHGMARGLALDLAPIRVNAVSLGGVDTPLWKGISAEFQERLLQRTCTGAIGKTITLLAVS</sequence>
<gene>
    <name evidence="4" type="ORF">AOQ84DRAFT_440660</name>
</gene>
<evidence type="ECO:0000256" key="1">
    <source>
        <dbReference type="ARBA" id="ARBA00006484"/>
    </source>
</evidence>
<dbReference type="InterPro" id="IPR036291">
    <property type="entry name" value="NAD(P)-bd_dom_sf"/>
</dbReference>
<dbReference type="Proteomes" id="UP000250140">
    <property type="component" value="Unassembled WGS sequence"/>
</dbReference>
<dbReference type="InterPro" id="IPR057571">
    <property type="entry name" value="SDR_PhqE-like"/>
</dbReference>
<dbReference type="PRINTS" id="PR00081">
    <property type="entry name" value="GDHRDH"/>
</dbReference>
<dbReference type="PANTHER" id="PTHR43477">
    <property type="entry name" value="DIHYDROANTICAPSIN 7-DEHYDROGENASE"/>
    <property type="match status" value="1"/>
</dbReference>
<dbReference type="InterPro" id="IPR051122">
    <property type="entry name" value="SDR_DHRS6-like"/>
</dbReference>
<evidence type="ECO:0000256" key="2">
    <source>
        <dbReference type="ARBA" id="ARBA00022857"/>
    </source>
</evidence>
<dbReference type="EMBL" id="KV749993">
    <property type="protein sequence ID" value="OCL06709.1"/>
    <property type="molecule type" value="Genomic_DNA"/>
</dbReference>
<dbReference type="Pfam" id="PF23441">
    <property type="entry name" value="SDR"/>
    <property type="match status" value="1"/>
</dbReference>
<protein>
    <submittedName>
        <fullName evidence="4">NAD(P)-binding protein</fullName>
    </submittedName>
</protein>
<comment type="similarity">
    <text evidence="1">Belongs to the short-chain dehydrogenases/reductases (SDR) family.</text>
</comment>
<evidence type="ECO:0000313" key="4">
    <source>
        <dbReference type="EMBL" id="OCL06709.1"/>
    </source>
</evidence>
<reference evidence="4 5" key="1">
    <citation type="journal article" date="2016" name="Nat. Commun.">
        <title>Ectomycorrhizal ecology is imprinted in the genome of the dominant symbiotic fungus Cenococcum geophilum.</title>
        <authorList>
            <consortium name="DOE Joint Genome Institute"/>
            <person name="Peter M."/>
            <person name="Kohler A."/>
            <person name="Ohm R.A."/>
            <person name="Kuo A."/>
            <person name="Krutzmann J."/>
            <person name="Morin E."/>
            <person name="Arend M."/>
            <person name="Barry K.W."/>
            <person name="Binder M."/>
            <person name="Choi C."/>
            <person name="Clum A."/>
            <person name="Copeland A."/>
            <person name="Grisel N."/>
            <person name="Haridas S."/>
            <person name="Kipfer T."/>
            <person name="LaButti K."/>
            <person name="Lindquist E."/>
            <person name="Lipzen A."/>
            <person name="Maire R."/>
            <person name="Meier B."/>
            <person name="Mihaltcheva S."/>
            <person name="Molinier V."/>
            <person name="Murat C."/>
            <person name="Poggeler S."/>
            <person name="Quandt C.A."/>
            <person name="Sperisen C."/>
            <person name="Tritt A."/>
            <person name="Tisserant E."/>
            <person name="Crous P.W."/>
            <person name="Henrissat B."/>
            <person name="Nehls U."/>
            <person name="Egli S."/>
            <person name="Spatafora J.W."/>
            <person name="Grigoriev I.V."/>
            <person name="Martin F.M."/>
        </authorList>
    </citation>
    <scope>NUCLEOTIDE SEQUENCE [LARGE SCALE GENOMIC DNA]</scope>
    <source>
        <strain evidence="4 5">CBS 207.34</strain>
    </source>
</reference>
<evidence type="ECO:0000313" key="5">
    <source>
        <dbReference type="Proteomes" id="UP000250140"/>
    </source>
</evidence>
<dbReference type="AlphaFoldDB" id="A0A8E2JRR3"/>
<accession>A0A8E2JRR3</accession>
<dbReference type="OrthoDB" id="294295at2759"/>